<dbReference type="AlphaFoldDB" id="A0A2S5ZBE1"/>
<comment type="caution">
    <text evidence="3">The sequence shown here is derived from an EMBL/GenBank/DDBJ whole genome shotgun (WGS) entry which is preliminary data.</text>
</comment>
<evidence type="ECO:0000256" key="1">
    <source>
        <dbReference type="ARBA" id="ARBA00022679"/>
    </source>
</evidence>
<keyword evidence="1 3" id="KW-0808">Transferase</keyword>
<gene>
    <name evidence="3" type="ORF">KEHDKFFH_08410</name>
</gene>
<dbReference type="Pfam" id="PF13439">
    <property type="entry name" value="Glyco_transf_4"/>
    <property type="match status" value="1"/>
</dbReference>
<dbReference type="Pfam" id="PF13692">
    <property type="entry name" value="Glyco_trans_1_4"/>
    <property type="match status" value="1"/>
</dbReference>
<organism evidence="3 4">
    <name type="scientific">Marinobacter maroccanus</name>
    <dbReference type="NCBI Taxonomy" id="2055143"/>
    <lineage>
        <taxon>Bacteria</taxon>
        <taxon>Pseudomonadati</taxon>
        <taxon>Pseudomonadota</taxon>
        <taxon>Gammaproteobacteria</taxon>
        <taxon>Pseudomonadales</taxon>
        <taxon>Marinobacteraceae</taxon>
        <taxon>Marinobacter</taxon>
    </lineage>
</organism>
<dbReference type="PANTHER" id="PTHR46401">
    <property type="entry name" value="GLYCOSYLTRANSFERASE WBBK-RELATED"/>
    <property type="match status" value="1"/>
</dbReference>
<dbReference type="EMBL" id="PSSX01000005">
    <property type="protein sequence ID" value="PPI84715.1"/>
    <property type="molecule type" value="Genomic_DNA"/>
</dbReference>
<dbReference type="GO" id="GO:0016757">
    <property type="term" value="F:glycosyltransferase activity"/>
    <property type="evidence" value="ECO:0007669"/>
    <property type="project" value="UniProtKB-ARBA"/>
</dbReference>
<evidence type="ECO:0000259" key="2">
    <source>
        <dbReference type="Pfam" id="PF13439"/>
    </source>
</evidence>
<dbReference type="PANTHER" id="PTHR46401:SF2">
    <property type="entry name" value="GLYCOSYLTRANSFERASE WBBK-RELATED"/>
    <property type="match status" value="1"/>
</dbReference>
<protein>
    <submittedName>
        <fullName evidence="3">Glycosyltransferase</fullName>
    </submittedName>
</protein>
<reference evidence="3 4" key="1">
    <citation type="submission" date="2018-01" db="EMBL/GenBank/DDBJ databases">
        <title>Complete genome sequences of the type strains of Marinobacter flavimaris and Marinobacter maroccanus.</title>
        <authorList>
            <person name="Palau M."/>
            <person name="Boujida N."/>
            <person name="Manresa A."/>
            <person name="Minana-Galbis D."/>
        </authorList>
    </citation>
    <scope>NUCLEOTIDE SEQUENCE [LARGE SCALE GENOMIC DNA]</scope>
    <source>
        <strain evidence="3 4">N4</strain>
    </source>
</reference>
<proteinExistence type="predicted"/>
<dbReference type="GO" id="GO:0009103">
    <property type="term" value="P:lipopolysaccharide biosynthetic process"/>
    <property type="evidence" value="ECO:0007669"/>
    <property type="project" value="TreeGrafter"/>
</dbReference>
<accession>A0A2S5ZBE1</accession>
<dbReference type="SUPFAM" id="SSF53756">
    <property type="entry name" value="UDP-Glycosyltransferase/glycogen phosphorylase"/>
    <property type="match status" value="1"/>
</dbReference>
<dbReference type="OrthoDB" id="9807209at2"/>
<name>A0A2S5ZBE1_9GAMM</name>
<keyword evidence="4" id="KW-1185">Reference proteome</keyword>
<sequence length="415" mass="47433">MEKRKLLWVSHLVPYPPKGGVLQRSYYLLKELSRHYTVDLVAFNQASLIAPFYQNNIEKALSEAKQHLSNICNHVEFFPIPNEAGRSGKLGLALKSLLTRAPYTINWLRSSEFERYLHQLAKTENYDLVHFDTISLDIFRHCFNGVPCFLDHHNIESHMLLRRAGNEPNPLKKLYFFQEGLRLKRYEQRVCPLYDGHITCSDIDTERLRALTPNSSIKTIPNGVDTHFFKPKGLEQEERTLIFVGTMNWYPNIEAVLYLCNQVMPLLRDRCDNITLKIIGANPPAEILKFNSTTTDIKVLGFVDEIRDHIEKATLYVCPIMDGGGTKLKILDALGMGKAIVAHRIASEGIDVMEGQDIIFADTPTEYCTAIVNLLSDPEKRTRLGEAARKVAIERYDFESIGQSLSNYYLERTGH</sequence>
<dbReference type="Proteomes" id="UP000239917">
    <property type="component" value="Unassembled WGS sequence"/>
</dbReference>
<dbReference type="Gene3D" id="3.40.50.2000">
    <property type="entry name" value="Glycogen Phosphorylase B"/>
    <property type="match status" value="2"/>
</dbReference>
<dbReference type="CDD" id="cd03801">
    <property type="entry name" value="GT4_PimA-like"/>
    <property type="match status" value="1"/>
</dbReference>
<evidence type="ECO:0000313" key="4">
    <source>
        <dbReference type="Proteomes" id="UP000239917"/>
    </source>
</evidence>
<feature type="domain" description="Glycosyltransferase subfamily 4-like N-terminal" evidence="2">
    <location>
        <begin position="106"/>
        <end position="227"/>
    </location>
</feature>
<evidence type="ECO:0000313" key="3">
    <source>
        <dbReference type="EMBL" id="PPI84715.1"/>
    </source>
</evidence>
<dbReference type="RefSeq" id="WP_104321497.1">
    <property type="nucleotide sequence ID" value="NZ_PSSX01000005.1"/>
</dbReference>
<dbReference type="InterPro" id="IPR028098">
    <property type="entry name" value="Glyco_trans_4-like_N"/>
</dbReference>